<protein>
    <submittedName>
        <fullName evidence="2">Uncharacterized protein</fullName>
    </submittedName>
</protein>
<dbReference type="AlphaFoldDB" id="A0AAD9YNF8"/>
<reference evidence="2" key="1">
    <citation type="submission" date="2023-02" db="EMBL/GenBank/DDBJ databases">
        <title>Colletotrichum kahawae CIFC_Que2 genome sequencing and assembly.</title>
        <authorList>
            <person name="Baroncelli R."/>
        </authorList>
    </citation>
    <scope>NUCLEOTIDE SEQUENCE</scope>
    <source>
        <strain evidence="2">CIFC_Que2</strain>
    </source>
</reference>
<comment type="caution">
    <text evidence="2">The sequence shown here is derived from an EMBL/GenBank/DDBJ whole genome shotgun (WGS) entry which is preliminary data.</text>
</comment>
<sequence length="89" mass="9831">MKNSNDNWQRPTATSNKCRACSTRAPWLSTNSRKPSSKSLNRQPSSKVRTKPFGPPPTSSPRLSTGDDRSSSSAHLSPMMEPPEPSRDF</sequence>
<gene>
    <name evidence="2" type="ORF">CKAH01_13338</name>
</gene>
<organism evidence="2 3">
    <name type="scientific">Colletotrichum kahawae</name>
    <name type="common">Coffee berry disease fungus</name>
    <dbReference type="NCBI Taxonomy" id="34407"/>
    <lineage>
        <taxon>Eukaryota</taxon>
        <taxon>Fungi</taxon>
        <taxon>Dikarya</taxon>
        <taxon>Ascomycota</taxon>
        <taxon>Pezizomycotina</taxon>
        <taxon>Sordariomycetes</taxon>
        <taxon>Hypocreomycetidae</taxon>
        <taxon>Glomerellales</taxon>
        <taxon>Glomerellaceae</taxon>
        <taxon>Colletotrichum</taxon>
        <taxon>Colletotrichum gloeosporioides species complex</taxon>
    </lineage>
</organism>
<dbReference type="EMBL" id="VYYT01000050">
    <property type="protein sequence ID" value="KAK2773993.1"/>
    <property type="molecule type" value="Genomic_DNA"/>
</dbReference>
<evidence type="ECO:0000313" key="2">
    <source>
        <dbReference type="EMBL" id="KAK2773993.1"/>
    </source>
</evidence>
<evidence type="ECO:0000256" key="1">
    <source>
        <dbReference type="SAM" id="MobiDB-lite"/>
    </source>
</evidence>
<proteinExistence type="predicted"/>
<feature type="region of interest" description="Disordered" evidence="1">
    <location>
        <begin position="1"/>
        <end position="89"/>
    </location>
</feature>
<dbReference type="Proteomes" id="UP001281614">
    <property type="component" value="Unassembled WGS sequence"/>
</dbReference>
<accession>A0AAD9YNF8</accession>
<feature type="compositionally biased region" description="Polar residues" evidence="1">
    <location>
        <begin position="1"/>
        <end position="17"/>
    </location>
</feature>
<feature type="compositionally biased region" description="Polar residues" evidence="1">
    <location>
        <begin position="28"/>
        <end position="47"/>
    </location>
</feature>
<name>A0AAD9YNF8_COLKA</name>
<keyword evidence="3" id="KW-1185">Reference proteome</keyword>
<evidence type="ECO:0000313" key="3">
    <source>
        <dbReference type="Proteomes" id="UP001281614"/>
    </source>
</evidence>